<name>A0A1G1SZT9_9BACT</name>
<dbReference type="EMBL" id="MDZB01000123">
    <property type="protein sequence ID" value="OGX84127.1"/>
    <property type="molecule type" value="Genomic_DNA"/>
</dbReference>
<gene>
    <name evidence="1" type="ORF">BEN47_16755</name>
</gene>
<organism evidence="1 2">
    <name type="scientific">Hymenobacter lapidarius</name>
    <dbReference type="NCBI Taxonomy" id="1908237"/>
    <lineage>
        <taxon>Bacteria</taxon>
        <taxon>Pseudomonadati</taxon>
        <taxon>Bacteroidota</taxon>
        <taxon>Cytophagia</taxon>
        <taxon>Cytophagales</taxon>
        <taxon>Hymenobacteraceae</taxon>
        <taxon>Hymenobacter</taxon>
    </lineage>
</organism>
<evidence type="ECO:0000313" key="2">
    <source>
        <dbReference type="Proteomes" id="UP000176294"/>
    </source>
</evidence>
<dbReference type="RefSeq" id="WP_070729030.1">
    <property type="nucleotide sequence ID" value="NZ_MDZB01000123.1"/>
</dbReference>
<dbReference type="STRING" id="1908237.BEN47_16755"/>
<dbReference type="Proteomes" id="UP000176294">
    <property type="component" value="Unassembled WGS sequence"/>
</dbReference>
<accession>A0A1G1SZT9</accession>
<keyword evidence="2" id="KW-1185">Reference proteome</keyword>
<dbReference type="AlphaFoldDB" id="A0A1G1SZT9"/>
<reference evidence="1 2" key="1">
    <citation type="submission" date="2016-08" db="EMBL/GenBank/DDBJ databases">
        <title>Hymenobacter coccineus sp. nov., Hymenobacter lapidarius sp. nov. and Hymenobacter glacialis sp. nov., isolated from Antarctic soil.</title>
        <authorList>
            <person name="Sedlacek I."/>
            <person name="Kralova S."/>
            <person name="Kyrova K."/>
            <person name="Maslanova I."/>
            <person name="Stankova E."/>
            <person name="Vrbovska V."/>
            <person name="Nemec M."/>
            <person name="Bartak M."/>
            <person name="Svec P."/>
            <person name="Busse H.-J."/>
            <person name="Pantucek R."/>
        </authorList>
    </citation>
    <scope>NUCLEOTIDE SEQUENCE [LARGE SCALE GENOMIC DNA]</scope>
    <source>
        <strain evidence="1 2">CCM 8643</strain>
    </source>
</reference>
<proteinExistence type="predicted"/>
<evidence type="ECO:0000313" key="1">
    <source>
        <dbReference type="EMBL" id="OGX84127.1"/>
    </source>
</evidence>
<comment type="caution">
    <text evidence="1">The sequence shown here is derived from an EMBL/GenBank/DDBJ whole genome shotgun (WGS) entry which is preliminary data.</text>
</comment>
<protein>
    <submittedName>
        <fullName evidence="1">Uncharacterized protein</fullName>
    </submittedName>
</protein>
<sequence>MSTTKANAYKWLFRLPGYCIMEWCKYKGITYVAQPNPEATMKAGKPMLDLSYCMTQAINQNVLRTVQYDRLKFAHCPDGQKN</sequence>